<dbReference type="PANTHER" id="PTHR45947">
    <property type="entry name" value="SULFOQUINOVOSYL TRANSFERASE SQD2"/>
    <property type="match status" value="1"/>
</dbReference>
<evidence type="ECO:0000313" key="1">
    <source>
        <dbReference type="EMBL" id="MDA4843792.1"/>
    </source>
</evidence>
<dbReference type="EMBL" id="JAPJZH010000001">
    <property type="protein sequence ID" value="MDA4843792.1"/>
    <property type="molecule type" value="Genomic_DNA"/>
</dbReference>
<dbReference type="RefSeq" id="WP_271087302.1">
    <property type="nucleotide sequence ID" value="NZ_JAPJZH010000001.1"/>
</dbReference>
<reference evidence="1" key="1">
    <citation type="submission" date="2022-11" db="EMBL/GenBank/DDBJ databases">
        <title>Hoeflea poritis sp. nov., isolated from scleractinian coral Porites lutea.</title>
        <authorList>
            <person name="Zhang G."/>
            <person name="Wei Q."/>
            <person name="Cai L."/>
        </authorList>
    </citation>
    <scope>NUCLEOTIDE SEQUENCE</scope>
    <source>
        <strain evidence="1">E7-10</strain>
    </source>
</reference>
<dbReference type="Pfam" id="PF13692">
    <property type="entry name" value="Glyco_trans_1_4"/>
    <property type="match status" value="1"/>
</dbReference>
<dbReference type="Proteomes" id="UP001148313">
    <property type="component" value="Unassembled WGS sequence"/>
</dbReference>
<keyword evidence="2" id="KW-1185">Reference proteome</keyword>
<dbReference type="CDD" id="cd03801">
    <property type="entry name" value="GT4_PimA-like"/>
    <property type="match status" value="1"/>
</dbReference>
<organism evidence="1 2">
    <name type="scientific">Hoeflea poritis</name>
    <dbReference type="NCBI Taxonomy" id="2993659"/>
    <lineage>
        <taxon>Bacteria</taxon>
        <taxon>Pseudomonadati</taxon>
        <taxon>Pseudomonadota</taxon>
        <taxon>Alphaproteobacteria</taxon>
        <taxon>Hyphomicrobiales</taxon>
        <taxon>Rhizobiaceae</taxon>
        <taxon>Hoeflea</taxon>
    </lineage>
</organism>
<accession>A0ABT4VGG3</accession>
<gene>
    <name evidence="1" type="ORF">OOZ53_00430</name>
</gene>
<dbReference type="SUPFAM" id="SSF53756">
    <property type="entry name" value="UDP-Glycosyltransferase/glycogen phosphorylase"/>
    <property type="match status" value="1"/>
</dbReference>
<name>A0ABT4VGG3_9HYPH</name>
<proteinExistence type="predicted"/>
<dbReference type="Gene3D" id="3.40.50.2000">
    <property type="entry name" value="Glycogen Phosphorylase B"/>
    <property type="match status" value="2"/>
</dbReference>
<protein>
    <submittedName>
        <fullName evidence="1">Glycosyltransferase family 4 protein</fullName>
    </submittedName>
</protein>
<dbReference type="PANTHER" id="PTHR45947:SF14">
    <property type="entry name" value="SLL1723 PROTEIN"/>
    <property type="match status" value="1"/>
</dbReference>
<dbReference type="InterPro" id="IPR050194">
    <property type="entry name" value="Glycosyltransferase_grp1"/>
</dbReference>
<evidence type="ECO:0000313" key="2">
    <source>
        <dbReference type="Proteomes" id="UP001148313"/>
    </source>
</evidence>
<comment type="caution">
    <text evidence="1">The sequence shown here is derived from an EMBL/GenBank/DDBJ whole genome shotgun (WGS) entry which is preliminary data.</text>
</comment>
<sequence>MTRNIAFYAPLKSPDHPIPSGDREIARLMMRALRLAGYQVSLVSEVISYQKRPEAELYDKRRAEVRAEEERLHQLWNADQSRIPDLWFTYHPYCKSPDWLGPPLCRAFDIPYVTAEACRTHQGGPEDWLAGRAAAQDAVRLAEANFVLKDSDWRYLETFLPDMGTAIRIPPFIDLSALPPARESAAARDVPSLLAAGMMRPGHKMQSYSLLAEALGKLGHIPWTLTIAGDGPEREAIGQFPAFADPDRVKFLGSVAHGDMFTLLDESDVFVWPGIGEAIGLVFLEAQARGVPVAAFDTAGVPLVVANEVGGLLAQEGDTEAFVNALVRLLKDPQLRATLGDRARAYVRDHHDVRAVAANFKSTIEPLFDRDH</sequence>